<gene>
    <name evidence="13" type="ORF">G7Y82_09060</name>
</gene>
<keyword evidence="7" id="KW-0653">Protein transport</keyword>
<comment type="similarity">
    <text evidence="2">Belongs to the TonB family.</text>
</comment>
<evidence type="ECO:0000259" key="12">
    <source>
        <dbReference type="PROSITE" id="PS52015"/>
    </source>
</evidence>
<dbReference type="PROSITE" id="PS52015">
    <property type="entry name" value="TONB_CTD"/>
    <property type="match status" value="1"/>
</dbReference>
<evidence type="ECO:0000313" key="14">
    <source>
        <dbReference type="Proteomes" id="UP000653472"/>
    </source>
</evidence>
<keyword evidence="4" id="KW-1003">Cell membrane</keyword>
<evidence type="ECO:0000256" key="11">
    <source>
        <dbReference type="SAM" id="Phobius"/>
    </source>
</evidence>
<feature type="compositionally biased region" description="Pro residues" evidence="10">
    <location>
        <begin position="67"/>
        <end position="76"/>
    </location>
</feature>
<feature type="region of interest" description="Disordered" evidence="10">
    <location>
        <begin position="63"/>
        <end position="124"/>
    </location>
</feature>
<evidence type="ECO:0000313" key="13">
    <source>
        <dbReference type="EMBL" id="NKF22468.1"/>
    </source>
</evidence>
<accession>A0A969W9I0</accession>
<evidence type="ECO:0000256" key="6">
    <source>
        <dbReference type="ARBA" id="ARBA00022692"/>
    </source>
</evidence>
<evidence type="ECO:0000256" key="1">
    <source>
        <dbReference type="ARBA" id="ARBA00004383"/>
    </source>
</evidence>
<proteinExistence type="inferred from homology"/>
<evidence type="ECO:0000256" key="9">
    <source>
        <dbReference type="ARBA" id="ARBA00023136"/>
    </source>
</evidence>
<dbReference type="InterPro" id="IPR037682">
    <property type="entry name" value="TonB_C"/>
</dbReference>
<dbReference type="AlphaFoldDB" id="A0A969W9I0"/>
<feature type="transmembrane region" description="Helical" evidence="11">
    <location>
        <begin position="23"/>
        <end position="46"/>
    </location>
</feature>
<evidence type="ECO:0000256" key="10">
    <source>
        <dbReference type="SAM" id="MobiDB-lite"/>
    </source>
</evidence>
<evidence type="ECO:0000256" key="4">
    <source>
        <dbReference type="ARBA" id="ARBA00022475"/>
    </source>
</evidence>
<dbReference type="GO" id="GO:0098797">
    <property type="term" value="C:plasma membrane protein complex"/>
    <property type="evidence" value="ECO:0007669"/>
    <property type="project" value="TreeGrafter"/>
</dbReference>
<keyword evidence="14" id="KW-1185">Reference proteome</keyword>
<organism evidence="13 14">
    <name type="scientific">Solimonas marina</name>
    <dbReference type="NCBI Taxonomy" id="2714601"/>
    <lineage>
        <taxon>Bacteria</taxon>
        <taxon>Pseudomonadati</taxon>
        <taxon>Pseudomonadota</taxon>
        <taxon>Gammaproteobacteria</taxon>
        <taxon>Nevskiales</taxon>
        <taxon>Nevskiaceae</taxon>
        <taxon>Solimonas</taxon>
    </lineage>
</organism>
<keyword evidence="8 11" id="KW-1133">Transmembrane helix</keyword>
<dbReference type="Pfam" id="PF03544">
    <property type="entry name" value="TonB_C"/>
    <property type="match status" value="1"/>
</dbReference>
<dbReference type="PRINTS" id="PR01217">
    <property type="entry name" value="PRICHEXTENSN"/>
</dbReference>
<dbReference type="EMBL" id="JAAVXB010000004">
    <property type="protein sequence ID" value="NKF22468.1"/>
    <property type="molecule type" value="Genomic_DNA"/>
</dbReference>
<evidence type="ECO:0000256" key="3">
    <source>
        <dbReference type="ARBA" id="ARBA00022448"/>
    </source>
</evidence>
<feature type="domain" description="TonB C-terminal" evidence="12">
    <location>
        <begin position="128"/>
        <end position="222"/>
    </location>
</feature>
<name>A0A969W9I0_9GAMM</name>
<comment type="subcellular location">
    <subcellularLocation>
        <location evidence="1">Cell inner membrane</location>
        <topology evidence="1">Single-pass membrane protein</topology>
        <orientation evidence="1">Periplasmic side</orientation>
    </subcellularLocation>
</comment>
<dbReference type="GO" id="GO:0031992">
    <property type="term" value="F:energy transducer activity"/>
    <property type="evidence" value="ECO:0007669"/>
    <property type="project" value="TreeGrafter"/>
</dbReference>
<dbReference type="GO" id="GO:0055085">
    <property type="term" value="P:transmembrane transport"/>
    <property type="evidence" value="ECO:0007669"/>
    <property type="project" value="InterPro"/>
</dbReference>
<dbReference type="Proteomes" id="UP000653472">
    <property type="component" value="Unassembled WGS sequence"/>
</dbReference>
<keyword evidence="3" id="KW-0813">Transport</keyword>
<keyword evidence="9 11" id="KW-0472">Membrane</keyword>
<dbReference type="SUPFAM" id="SSF74653">
    <property type="entry name" value="TolA/TonB C-terminal domain"/>
    <property type="match status" value="1"/>
</dbReference>
<evidence type="ECO:0000256" key="5">
    <source>
        <dbReference type="ARBA" id="ARBA00022519"/>
    </source>
</evidence>
<evidence type="ECO:0000256" key="2">
    <source>
        <dbReference type="ARBA" id="ARBA00006555"/>
    </source>
</evidence>
<reference evidence="13" key="1">
    <citation type="submission" date="2020-03" db="EMBL/GenBank/DDBJ databases">
        <title>Solimonas marina sp. nov., isolated from deep seawater of the Pacific Ocean.</title>
        <authorList>
            <person name="Liu X."/>
            <person name="Lai Q."/>
            <person name="Sun F."/>
            <person name="Gai Y."/>
            <person name="Li G."/>
            <person name="Shao Z."/>
        </authorList>
    </citation>
    <scope>NUCLEOTIDE SEQUENCE</scope>
    <source>
        <strain evidence="13">C16B3</strain>
    </source>
</reference>
<sequence>MAAVIATAPHYLGRPRPAGAPQWLALALIVGLHTVALAALFAAHAAPPKPAQPPRTMMVSFVTEQPKPTPPAPPPPKRSEPPKPKPKMIATPKPSPSPIVAPPIDKPPPPDSAPKVEEVPPAPPQVVPPNFVAAYLNNPGPRYPHLSVQMREQGTVLLLVLVDANGRAQKVTVKTSSGHSRLDDAAVDVVRQRWRFVPAKQGDQNVAAWVEIPITFELKHRH</sequence>
<keyword evidence="6 11" id="KW-0812">Transmembrane</keyword>
<comment type="caution">
    <text evidence="13">The sequence shown here is derived from an EMBL/GenBank/DDBJ whole genome shotgun (WGS) entry which is preliminary data.</text>
</comment>
<dbReference type="RefSeq" id="WP_168147724.1">
    <property type="nucleotide sequence ID" value="NZ_JAAVXB010000004.1"/>
</dbReference>
<evidence type="ECO:0000256" key="8">
    <source>
        <dbReference type="ARBA" id="ARBA00022989"/>
    </source>
</evidence>
<feature type="compositionally biased region" description="Pro residues" evidence="10">
    <location>
        <begin position="93"/>
        <end position="112"/>
    </location>
</feature>
<dbReference type="GO" id="GO:0015031">
    <property type="term" value="P:protein transport"/>
    <property type="evidence" value="ECO:0007669"/>
    <property type="project" value="UniProtKB-KW"/>
</dbReference>
<keyword evidence="5" id="KW-0997">Cell inner membrane</keyword>
<protein>
    <submittedName>
        <fullName evidence="13">Energy transducer TonB</fullName>
    </submittedName>
</protein>
<evidence type="ECO:0000256" key="7">
    <source>
        <dbReference type="ARBA" id="ARBA00022927"/>
    </source>
</evidence>
<dbReference type="PANTHER" id="PTHR33446:SF2">
    <property type="entry name" value="PROTEIN TONB"/>
    <property type="match status" value="1"/>
</dbReference>
<dbReference type="InterPro" id="IPR006260">
    <property type="entry name" value="TonB/TolA_C"/>
</dbReference>
<dbReference type="Gene3D" id="3.30.1150.10">
    <property type="match status" value="1"/>
</dbReference>
<dbReference type="PANTHER" id="PTHR33446">
    <property type="entry name" value="PROTEIN TONB-RELATED"/>
    <property type="match status" value="1"/>
</dbReference>
<dbReference type="InterPro" id="IPR051045">
    <property type="entry name" value="TonB-dependent_transducer"/>
</dbReference>
<dbReference type="NCBIfam" id="TIGR01352">
    <property type="entry name" value="tonB_Cterm"/>
    <property type="match status" value="1"/>
</dbReference>